<reference evidence="3" key="1">
    <citation type="submission" date="2018-06" db="EMBL/GenBank/DDBJ databases">
        <title>Genome assembly of Danube salmon.</title>
        <authorList>
            <person name="Macqueen D.J."/>
            <person name="Gundappa M.K."/>
        </authorList>
    </citation>
    <scope>NUCLEOTIDE SEQUENCE [LARGE SCALE GENOMIC DNA]</scope>
</reference>
<reference evidence="2" key="3">
    <citation type="submission" date="2025-09" db="UniProtKB">
        <authorList>
            <consortium name="Ensembl"/>
        </authorList>
    </citation>
    <scope>IDENTIFICATION</scope>
</reference>
<evidence type="ECO:0000256" key="1">
    <source>
        <dbReference type="SAM" id="Phobius"/>
    </source>
</evidence>
<organism evidence="2 3">
    <name type="scientific">Hucho hucho</name>
    <name type="common">huchen</name>
    <dbReference type="NCBI Taxonomy" id="62062"/>
    <lineage>
        <taxon>Eukaryota</taxon>
        <taxon>Metazoa</taxon>
        <taxon>Chordata</taxon>
        <taxon>Craniata</taxon>
        <taxon>Vertebrata</taxon>
        <taxon>Euteleostomi</taxon>
        <taxon>Actinopterygii</taxon>
        <taxon>Neopterygii</taxon>
        <taxon>Teleostei</taxon>
        <taxon>Protacanthopterygii</taxon>
        <taxon>Salmoniformes</taxon>
        <taxon>Salmonidae</taxon>
        <taxon>Salmoninae</taxon>
        <taxon>Hucho</taxon>
    </lineage>
</organism>
<keyword evidence="1" id="KW-0812">Transmembrane</keyword>
<protein>
    <submittedName>
        <fullName evidence="2">Uncharacterized protein</fullName>
    </submittedName>
</protein>
<evidence type="ECO:0000313" key="2">
    <source>
        <dbReference type="Ensembl" id="ENSHHUP00000020677.1"/>
    </source>
</evidence>
<feature type="transmembrane region" description="Helical" evidence="1">
    <location>
        <begin position="6"/>
        <end position="26"/>
    </location>
</feature>
<dbReference type="AlphaFoldDB" id="A0A4W5KVE9"/>
<name>A0A4W5KVE9_9TELE</name>
<keyword evidence="1" id="KW-1133">Transmembrane helix</keyword>
<keyword evidence="1" id="KW-0472">Membrane</keyword>
<dbReference type="Proteomes" id="UP000314982">
    <property type="component" value="Unassembled WGS sequence"/>
</dbReference>
<dbReference type="Ensembl" id="ENSHHUT00000021446.1">
    <property type="protein sequence ID" value="ENSHHUP00000020677.1"/>
    <property type="gene ID" value="ENSHHUG00000012943.1"/>
</dbReference>
<evidence type="ECO:0000313" key="3">
    <source>
        <dbReference type="Proteomes" id="UP000314982"/>
    </source>
</evidence>
<sequence length="100" mass="10957">MLGSAILVFILHISVCLVGLLLYPLFSVHSPSPPLHTLTPFSPPPLHTLTPFSPPPLHTLTPFSPPPLHTLTPFSPPPLHTPLFFTTPLCDIHHVPGFMY</sequence>
<proteinExistence type="predicted"/>
<keyword evidence="3" id="KW-1185">Reference proteome</keyword>
<accession>A0A4W5KVE9</accession>
<reference evidence="2" key="2">
    <citation type="submission" date="2025-08" db="UniProtKB">
        <authorList>
            <consortium name="Ensembl"/>
        </authorList>
    </citation>
    <scope>IDENTIFICATION</scope>
</reference>